<keyword evidence="8" id="KW-0325">Glycoprotein</keyword>
<dbReference type="GO" id="GO:0046872">
    <property type="term" value="F:metal ion binding"/>
    <property type="evidence" value="ECO:0007669"/>
    <property type="project" value="UniProtKB-KW"/>
</dbReference>
<reference evidence="13" key="1">
    <citation type="journal article" date="2022" name="bioRxiv">
        <title>Deciphering the potential niche of two novel black yeast fungi from a biological soil crust based on their genomes, phenotypes, and melanin regulation.</title>
        <authorList>
            <consortium name="DOE Joint Genome Institute"/>
            <person name="Carr E.C."/>
            <person name="Barton Q."/>
            <person name="Grambo S."/>
            <person name="Sullivan M."/>
            <person name="Renfro C.M."/>
            <person name="Kuo A."/>
            <person name="Pangilinan J."/>
            <person name="Lipzen A."/>
            <person name="Keymanesh K."/>
            <person name="Savage E."/>
            <person name="Barry K."/>
            <person name="Grigoriev I.V."/>
            <person name="Riekhof W.R."/>
            <person name="Harris S.S."/>
        </authorList>
    </citation>
    <scope>NUCLEOTIDE SEQUENCE</scope>
    <source>
        <strain evidence="13">JF 03-4F</strain>
    </source>
</reference>
<comment type="cofactor">
    <cofactor evidence="10">
        <name>Mn(2+)</name>
        <dbReference type="ChEBI" id="CHEBI:29035"/>
    </cofactor>
</comment>
<feature type="binding site" evidence="10">
    <location>
        <position position="370"/>
    </location>
    <ligand>
        <name>Mn(2+)</name>
        <dbReference type="ChEBI" id="CHEBI:29035"/>
    </ligand>
</feature>
<evidence type="ECO:0000256" key="11">
    <source>
        <dbReference type="PIRSR" id="PIRSR605027-4"/>
    </source>
</evidence>
<keyword evidence="10" id="KW-0479">Metal-binding</keyword>
<evidence type="ECO:0000256" key="6">
    <source>
        <dbReference type="ARBA" id="ARBA00022989"/>
    </source>
</evidence>
<dbReference type="GO" id="GO:0015018">
    <property type="term" value="F:galactosylgalactosylxylosylprotein 3-beta-glucuronosyltransferase activity"/>
    <property type="evidence" value="ECO:0007669"/>
    <property type="project" value="InterPro"/>
</dbReference>
<dbReference type="Gene3D" id="3.90.550.10">
    <property type="entry name" value="Spore Coat Polysaccharide Biosynthesis Protein SpsA, Chain A"/>
    <property type="match status" value="1"/>
</dbReference>
<dbReference type="GO" id="GO:0050650">
    <property type="term" value="P:chondroitin sulfate proteoglycan biosynthetic process"/>
    <property type="evidence" value="ECO:0007669"/>
    <property type="project" value="TreeGrafter"/>
</dbReference>
<evidence type="ECO:0000256" key="12">
    <source>
        <dbReference type="SAM" id="Phobius"/>
    </source>
</evidence>
<evidence type="ECO:0000256" key="7">
    <source>
        <dbReference type="ARBA" id="ARBA00023136"/>
    </source>
</evidence>
<dbReference type="GO" id="GO:0000139">
    <property type="term" value="C:Golgi membrane"/>
    <property type="evidence" value="ECO:0007669"/>
    <property type="project" value="TreeGrafter"/>
</dbReference>
<evidence type="ECO:0000256" key="9">
    <source>
        <dbReference type="PIRSR" id="PIRSR605027-1"/>
    </source>
</evidence>
<protein>
    <submittedName>
        <fullName evidence="13">Nucleotide-diphospho-sugar transferase</fullName>
    </submittedName>
</protein>
<dbReference type="Pfam" id="PF03360">
    <property type="entry name" value="Glyco_transf_43"/>
    <property type="match status" value="1"/>
</dbReference>
<proteinExistence type="inferred from homology"/>
<keyword evidence="4 12" id="KW-0812">Transmembrane</keyword>
<feature type="transmembrane region" description="Helical" evidence="12">
    <location>
        <begin position="69"/>
        <end position="90"/>
    </location>
</feature>
<comment type="similarity">
    <text evidence="2">Belongs to the glycosyltransferase 43 family.</text>
</comment>
<sequence>MGKDEDTVRLGVYEMSDSDSSSSIMEKEIDTLLHHGEEEVAMEDEHRSTIARLFTYCHGLWRTSSTRRVVIACVLAVLFIVGISSTTVAVKGNSPSHIPFSSRYWSRIAKPRKPEPFFHSLYEKNLAAQAQFPSYLEPALQSDFCSICDCQAAPSYYSPSIEIQITSGFPPRPLDKDVHPTSDTVDVNEYVRRAILDIYCARQHLTKDQGLTLVRRTSTHLNEMMSWSLAGLDVGKPTIYMTTVTSPNGKAGPVRPQYFRRHGRTIRSWMVQQEERLLQSKDEWESKKLEGDTRDWQVVWVIAEDETELDPAVIRTLQRTGVPYVYFAYGRTKSWGNAQKNAVLQMVYALSRQGVGGLYGHGPVYGLDDDNKILPELLNKITQVVRVGVVPVGNLGFWGWETPDVDKELGEVTHPGNHIGTFDYGGFAFNSSLLGTAISGPSFWKWTEHAGEREFLEQFATNMRSFEPLCDRKGEQTCHLAWHNEELTEVEKMTDEEEIAYVHQYGVDKLFKELGFAKVGDDDKKKSST</sequence>
<keyword evidence="5" id="KW-0735">Signal-anchor</keyword>
<dbReference type="PANTHER" id="PTHR10896">
    <property type="entry name" value="GALACTOSYLGALACTOSYLXYLOSYLPROTEIN 3-BETA-GLUCURONOSYLTRANSFERASE BETA-1,3-GLUCURONYLTRANSFERASE"/>
    <property type="match status" value="1"/>
</dbReference>
<evidence type="ECO:0000256" key="5">
    <source>
        <dbReference type="ARBA" id="ARBA00022968"/>
    </source>
</evidence>
<dbReference type="InterPro" id="IPR029044">
    <property type="entry name" value="Nucleotide-diphossugar_trans"/>
</dbReference>
<dbReference type="Proteomes" id="UP001203852">
    <property type="component" value="Unassembled WGS sequence"/>
</dbReference>
<evidence type="ECO:0000256" key="2">
    <source>
        <dbReference type="ARBA" id="ARBA00007706"/>
    </source>
</evidence>
<keyword evidence="14" id="KW-1185">Reference proteome</keyword>
<comment type="subcellular location">
    <subcellularLocation>
        <location evidence="1">Membrane</location>
        <topology evidence="1">Single-pass type II membrane protein</topology>
    </subcellularLocation>
</comment>
<name>A0AAN6DP83_9EURO</name>
<evidence type="ECO:0000256" key="4">
    <source>
        <dbReference type="ARBA" id="ARBA00022692"/>
    </source>
</evidence>
<dbReference type="InterPro" id="IPR005027">
    <property type="entry name" value="Glyco_trans_43"/>
</dbReference>
<dbReference type="PANTHER" id="PTHR10896:SF65">
    <property type="entry name" value="GALACTOSYLGALACTOSYLXYLOSYLPROTEIN 3-BETA-GLUCURONOSYLTRANSFERASE 3"/>
    <property type="match status" value="1"/>
</dbReference>
<evidence type="ECO:0000256" key="8">
    <source>
        <dbReference type="ARBA" id="ARBA00023180"/>
    </source>
</evidence>
<feature type="site" description="Interaction with galactose moiety of substrate glycoprotein" evidence="11">
    <location>
        <position position="401"/>
    </location>
</feature>
<evidence type="ECO:0000313" key="13">
    <source>
        <dbReference type="EMBL" id="KAI1610049.1"/>
    </source>
</evidence>
<keyword evidence="7 12" id="KW-0472">Membrane</keyword>
<dbReference type="AlphaFoldDB" id="A0AAN6DP83"/>
<evidence type="ECO:0000256" key="3">
    <source>
        <dbReference type="ARBA" id="ARBA00022679"/>
    </source>
</evidence>
<keyword evidence="3 13" id="KW-0808">Transferase</keyword>
<organism evidence="13 14">
    <name type="scientific">Exophiala viscosa</name>
    <dbReference type="NCBI Taxonomy" id="2486360"/>
    <lineage>
        <taxon>Eukaryota</taxon>
        <taxon>Fungi</taxon>
        <taxon>Dikarya</taxon>
        <taxon>Ascomycota</taxon>
        <taxon>Pezizomycotina</taxon>
        <taxon>Eurotiomycetes</taxon>
        <taxon>Chaetothyriomycetidae</taxon>
        <taxon>Chaetothyriales</taxon>
        <taxon>Herpotrichiellaceae</taxon>
        <taxon>Exophiala</taxon>
    </lineage>
</organism>
<comment type="caution">
    <text evidence="13">The sequence shown here is derived from an EMBL/GenBank/DDBJ whole genome shotgun (WGS) entry which is preliminary data.</text>
</comment>
<evidence type="ECO:0000256" key="1">
    <source>
        <dbReference type="ARBA" id="ARBA00004606"/>
    </source>
</evidence>
<feature type="active site" description="Proton donor/acceptor" evidence="9">
    <location>
        <position position="454"/>
    </location>
</feature>
<evidence type="ECO:0000313" key="14">
    <source>
        <dbReference type="Proteomes" id="UP001203852"/>
    </source>
</evidence>
<accession>A0AAN6DP83</accession>
<keyword evidence="6 12" id="KW-1133">Transmembrane helix</keyword>
<keyword evidence="10" id="KW-0464">Manganese</keyword>
<dbReference type="GO" id="GO:0005975">
    <property type="term" value="P:carbohydrate metabolic process"/>
    <property type="evidence" value="ECO:0007669"/>
    <property type="project" value="TreeGrafter"/>
</dbReference>
<gene>
    <name evidence="13" type="ORF">EDD36DRAFT_62965</name>
</gene>
<dbReference type="EMBL" id="MU404359">
    <property type="protein sequence ID" value="KAI1610049.1"/>
    <property type="molecule type" value="Genomic_DNA"/>
</dbReference>
<evidence type="ECO:0000256" key="10">
    <source>
        <dbReference type="PIRSR" id="PIRSR605027-3"/>
    </source>
</evidence>
<dbReference type="SUPFAM" id="SSF53448">
    <property type="entry name" value="Nucleotide-diphospho-sugar transferases"/>
    <property type="match status" value="1"/>
</dbReference>